<dbReference type="InterPro" id="IPR044742">
    <property type="entry name" value="DEAD/DEAH_RhlB"/>
</dbReference>
<proteinExistence type="inferred from homology"/>
<dbReference type="EC" id="3.6.4.13" evidence="3"/>
<evidence type="ECO:0000256" key="5">
    <source>
        <dbReference type="ARBA" id="ARBA00022552"/>
    </source>
</evidence>
<dbReference type="Pfam" id="PF00271">
    <property type="entry name" value="Helicase_C"/>
    <property type="match status" value="1"/>
</dbReference>
<dbReference type="GO" id="GO:0016787">
    <property type="term" value="F:hydrolase activity"/>
    <property type="evidence" value="ECO:0007669"/>
    <property type="project" value="UniProtKB-KW"/>
</dbReference>
<dbReference type="CDD" id="cd18787">
    <property type="entry name" value="SF2_C_DEAD"/>
    <property type="match status" value="1"/>
</dbReference>
<evidence type="ECO:0000256" key="12">
    <source>
        <dbReference type="RuleBase" id="RU000492"/>
    </source>
</evidence>
<sequence>MARSKEEKAARKLKKLAEAEAESLEENSLDAKKVKKEKKEKRKEETVNNASNEDTTSQDIKKQKKEKKRKERESDKKEEAATDEIESTKGDDKKSKKEKKKQKVEHVSIPTTSEAPASAAPSSVTSGDGAEYRKTHEITSVGDAELPEPFQEFSAAPFSAKLLAALSDAKLTCKLAPCRRIRSPSAAVQATAQVSYLRFGDPPTPIQAQSWPVAMRGDDLIAVAKTGSGKTLGFLLPALHTIQTGSAGSKGPYALVIAPTRELAMQIHEQAQKYGKCVGLRSCCVYGGVPKGGQLAELRTNPQLVVGTPGRLNDLLQSIGLANTRYLVLDEADRMLDMGFEPQITTIIQVIPPETRQTLLFTATWPKSVKKMAAKYLKDAVMHINIGSTEELAANTAVSQVFHKLNDGEKDEQLYKVIEAMADTDKMMVFANTKRRIDNLAKTFYHYGASTCAIHGDKTQAERDASLAQFIKGEVYVMVATDVAARGLDIHDVTHVVNYDMPRDVENYVHRIGRCGRAGKTGSSITFWNEDYDRECAPALVKIAEEAGQVVPDWLKKYANAKTNKAWKLP</sequence>
<dbReference type="SMART" id="SM00487">
    <property type="entry name" value="DEXDc"/>
    <property type="match status" value="1"/>
</dbReference>
<dbReference type="FunFam" id="3.40.50.300:FF:000008">
    <property type="entry name" value="ATP-dependent RNA helicase RhlB"/>
    <property type="match status" value="1"/>
</dbReference>
<protein>
    <recommendedName>
        <fullName evidence="3">RNA helicase</fullName>
        <ecNumber evidence="3">3.6.4.13</ecNumber>
    </recommendedName>
</protein>
<feature type="compositionally biased region" description="Acidic residues" evidence="13">
    <location>
        <begin position="19"/>
        <end position="28"/>
    </location>
</feature>
<comment type="subcellular location">
    <subcellularLocation>
        <location evidence="1">Nucleus</location>
        <location evidence="1">Nucleolus</location>
    </subcellularLocation>
</comment>
<feature type="region of interest" description="Disordered" evidence="13">
    <location>
        <begin position="1"/>
        <end position="132"/>
    </location>
</feature>
<feature type="domain" description="Helicase ATP-binding" evidence="14">
    <location>
        <begin position="211"/>
        <end position="383"/>
    </location>
</feature>
<name>A0AAE0F4T2_9CHLO</name>
<dbReference type="PROSITE" id="PS00039">
    <property type="entry name" value="DEAD_ATP_HELICASE"/>
    <property type="match status" value="1"/>
</dbReference>
<evidence type="ECO:0000256" key="2">
    <source>
        <dbReference type="ARBA" id="ARBA00009334"/>
    </source>
</evidence>
<dbReference type="Gene3D" id="3.40.50.300">
    <property type="entry name" value="P-loop containing nucleotide triphosphate hydrolases"/>
    <property type="match status" value="2"/>
</dbReference>
<dbReference type="Proteomes" id="UP001190700">
    <property type="component" value="Unassembled WGS sequence"/>
</dbReference>
<evidence type="ECO:0000313" key="16">
    <source>
        <dbReference type="EMBL" id="KAK3251768.1"/>
    </source>
</evidence>
<feature type="compositionally biased region" description="Basic and acidic residues" evidence="13">
    <location>
        <begin position="71"/>
        <end position="95"/>
    </location>
</feature>
<dbReference type="CDD" id="cd00268">
    <property type="entry name" value="DEADc"/>
    <property type="match status" value="1"/>
</dbReference>
<reference evidence="16 17" key="1">
    <citation type="journal article" date="2015" name="Genome Biol. Evol.">
        <title>Comparative Genomics of a Bacterivorous Green Alga Reveals Evolutionary Causalities and Consequences of Phago-Mixotrophic Mode of Nutrition.</title>
        <authorList>
            <person name="Burns J.A."/>
            <person name="Paasch A."/>
            <person name="Narechania A."/>
            <person name="Kim E."/>
        </authorList>
    </citation>
    <scope>NUCLEOTIDE SEQUENCE [LARGE SCALE GENOMIC DNA]</scope>
    <source>
        <strain evidence="16 17">PLY_AMNH</strain>
    </source>
</reference>
<evidence type="ECO:0000256" key="13">
    <source>
        <dbReference type="SAM" id="MobiDB-lite"/>
    </source>
</evidence>
<comment type="caution">
    <text evidence="16">The sequence shown here is derived from an EMBL/GenBank/DDBJ whole genome shotgun (WGS) entry which is preliminary data.</text>
</comment>
<dbReference type="SUPFAM" id="SSF52540">
    <property type="entry name" value="P-loop containing nucleoside triphosphate hydrolases"/>
    <property type="match status" value="2"/>
</dbReference>
<keyword evidence="7 12" id="KW-0378">Hydrolase</keyword>
<dbReference type="GO" id="GO:0003676">
    <property type="term" value="F:nucleic acid binding"/>
    <property type="evidence" value="ECO:0007669"/>
    <property type="project" value="InterPro"/>
</dbReference>
<feature type="compositionally biased region" description="Basic and acidic residues" evidence="13">
    <location>
        <begin position="1"/>
        <end position="18"/>
    </location>
</feature>
<dbReference type="InterPro" id="IPR000629">
    <property type="entry name" value="RNA-helicase_DEAD-box_CS"/>
</dbReference>
<evidence type="ECO:0000256" key="3">
    <source>
        <dbReference type="ARBA" id="ARBA00012552"/>
    </source>
</evidence>
<evidence type="ECO:0000259" key="14">
    <source>
        <dbReference type="PROSITE" id="PS51192"/>
    </source>
</evidence>
<dbReference type="PANTHER" id="PTHR47958">
    <property type="entry name" value="ATP-DEPENDENT RNA HELICASE DBP3"/>
    <property type="match status" value="1"/>
</dbReference>
<evidence type="ECO:0000259" key="15">
    <source>
        <dbReference type="PROSITE" id="PS51194"/>
    </source>
</evidence>
<dbReference type="GO" id="GO:0003724">
    <property type="term" value="F:RNA helicase activity"/>
    <property type="evidence" value="ECO:0007669"/>
    <property type="project" value="UniProtKB-EC"/>
</dbReference>
<accession>A0AAE0F4T2</accession>
<keyword evidence="10" id="KW-0539">Nucleus</keyword>
<dbReference type="AlphaFoldDB" id="A0AAE0F4T2"/>
<keyword evidence="4" id="KW-0690">Ribosome biogenesis</keyword>
<keyword evidence="5" id="KW-0698">rRNA processing</keyword>
<keyword evidence="8 12" id="KW-0347">Helicase</keyword>
<keyword evidence="17" id="KW-1185">Reference proteome</keyword>
<evidence type="ECO:0000256" key="11">
    <source>
        <dbReference type="ARBA" id="ARBA00037449"/>
    </source>
</evidence>
<comment type="function">
    <text evidence="11">ATP-dependent RNA helicase required for 60S ribosomal subunit synthesis. Involved in efficient pre-rRNA processing, predominantly at site A3, which is necessary for the normal formation of 25S and 5.8S rRNAs.</text>
</comment>
<dbReference type="InterPro" id="IPR014001">
    <property type="entry name" value="Helicase_ATP-bd"/>
</dbReference>
<dbReference type="EMBL" id="LGRX02025845">
    <property type="protein sequence ID" value="KAK3251768.1"/>
    <property type="molecule type" value="Genomic_DNA"/>
</dbReference>
<dbReference type="SMART" id="SM00490">
    <property type="entry name" value="HELICc"/>
    <property type="match status" value="1"/>
</dbReference>
<comment type="similarity">
    <text evidence="2">Belongs to the DEAD box helicase family. DDX5/DBP2 subfamily.</text>
</comment>
<feature type="compositionally biased region" description="Low complexity" evidence="13">
    <location>
        <begin position="108"/>
        <end position="126"/>
    </location>
</feature>
<gene>
    <name evidence="16" type="ORF">CYMTET_38900</name>
</gene>
<dbReference type="InterPro" id="IPR011545">
    <property type="entry name" value="DEAD/DEAH_box_helicase_dom"/>
</dbReference>
<dbReference type="PROSITE" id="PS51192">
    <property type="entry name" value="HELICASE_ATP_BIND_1"/>
    <property type="match status" value="1"/>
</dbReference>
<keyword evidence="9 12" id="KW-0067">ATP-binding</keyword>
<dbReference type="PROSITE" id="PS51194">
    <property type="entry name" value="HELICASE_CTER"/>
    <property type="match status" value="1"/>
</dbReference>
<evidence type="ECO:0000256" key="4">
    <source>
        <dbReference type="ARBA" id="ARBA00022517"/>
    </source>
</evidence>
<dbReference type="Pfam" id="PF00270">
    <property type="entry name" value="DEAD"/>
    <property type="match status" value="1"/>
</dbReference>
<evidence type="ECO:0000256" key="8">
    <source>
        <dbReference type="ARBA" id="ARBA00022806"/>
    </source>
</evidence>
<dbReference type="GO" id="GO:0005524">
    <property type="term" value="F:ATP binding"/>
    <property type="evidence" value="ECO:0007669"/>
    <property type="project" value="UniProtKB-KW"/>
</dbReference>
<evidence type="ECO:0000256" key="7">
    <source>
        <dbReference type="ARBA" id="ARBA00022801"/>
    </source>
</evidence>
<evidence type="ECO:0000256" key="10">
    <source>
        <dbReference type="ARBA" id="ARBA00023242"/>
    </source>
</evidence>
<dbReference type="InterPro" id="IPR027417">
    <property type="entry name" value="P-loop_NTPase"/>
</dbReference>
<keyword evidence="6 12" id="KW-0547">Nucleotide-binding</keyword>
<evidence type="ECO:0000256" key="6">
    <source>
        <dbReference type="ARBA" id="ARBA00022741"/>
    </source>
</evidence>
<feature type="domain" description="Helicase C-terminal" evidence="15">
    <location>
        <begin position="410"/>
        <end position="559"/>
    </location>
</feature>
<evidence type="ECO:0000313" key="17">
    <source>
        <dbReference type="Proteomes" id="UP001190700"/>
    </source>
</evidence>
<dbReference type="InterPro" id="IPR001650">
    <property type="entry name" value="Helicase_C-like"/>
</dbReference>
<organism evidence="16 17">
    <name type="scientific">Cymbomonas tetramitiformis</name>
    <dbReference type="NCBI Taxonomy" id="36881"/>
    <lineage>
        <taxon>Eukaryota</taxon>
        <taxon>Viridiplantae</taxon>
        <taxon>Chlorophyta</taxon>
        <taxon>Pyramimonadophyceae</taxon>
        <taxon>Pyramimonadales</taxon>
        <taxon>Pyramimonadaceae</taxon>
        <taxon>Cymbomonas</taxon>
    </lineage>
</organism>
<evidence type="ECO:0000256" key="9">
    <source>
        <dbReference type="ARBA" id="ARBA00022840"/>
    </source>
</evidence>
<evidence type="ECO:0000256" key="1">
    <source>
        <dbReference type="ARBA" id="ARBA00004604"/>
    </source>
</evidence>